<name>A0A1M7TKA5_9BACT</name>
<dbReference type="PANTHER" id="PTHR42885">
    <property type="entry name" value="HISTIDINOL-PHOSPHATE AMINOTRANSFERASE-RELATED"/>
    <property type="match status" value="1"/>
</dbReference>
<keyword evidence="2" id="KW-0663">Pyridoxal phosphate</keyword>
<dbReference type="InterPro" id="IPR015421">
    <property type="entry name" value="PyrdxlP-dep_Trfase_major"/>
</dbReference>
<evidence type="ECO:0000256" key="2">
    <source>
        <dbReference type="ARBA" id="ARBA00022898"/>
    </source>
</evidence>
<dbReference type="STRING" id="1121455.SAMN02745728_02154"/>
<dbReference type="PANTHER" id="PTHR42885:SF1">
    <property type="entry name" value="THREONINE-PHOSPHATE DECARBOXYLASE"/>
    <property type="match status" value="1"/>
</dbReference>
<proteinExistence type="predicted"/>
<dbReference type="InterPro" id="IPR015424">
    <property type="entry name" value="PyrdxlP-dep_Trfase"/>
</dbReference>
<dbReference type="OrthoDB" id="9813612at2"/>
<protein>
    <submittedName>
        <fullName evidence="4">L-threonine O-3-phosphate decarboxylase</fullName>
    </submittedName>
</protein>
<dbReference type="SUPFAM" id="SSF53383">
    <property type="entry name" value="PLP-dependent transferases"/>
    <property type="match status" value="1"/>
</dbReference>
<evidence type="ECO:0000313" key="4">
    <source>
        <dbReference type="EMBL" id="SHN71161.1"/>
    </source>
</evidence>
<dbReference type="Gene3D" id="3.40.640.10">
    <property type="entry name" value="Type I PLP-dependent aspartate aminotransferase-like (Major domain)"/>
    <property type="match status" value="1"/>
</dbReference>
<accession>A0A1M7TKA5</accession>
<dbReference type="InterPro" id="IPR004839">
    <property type="entry name" value="Aminotransferase_I/II_large"/>
</dbReference>
<organism evidence="4 5">
    <name type="scientific">Desulfovibrio litoralis DSM 11393</name>
    <dbReference type="NCBI Taxonomy" id="1121455"/>
    <lineage>
        <taxon>Bacteria</taxon>
        <taxon>Pseudomonadati</taxon>
        <taxon>Thermodesulfobacteriota</taxon>
        <taxon>Desulfovibrionia</taxon>
        <taxon>Desulfovibrionales</taxon>
        <taxon>Desulfovibrionaceae</taxon>
        <taxon>Desulfovibrio</taxon>
    </lineage>
</organism>
<dbReference type="RefSeq" id="WP_072697828.1">
    <property type="nucleotide sequence ID" value="NZ_FRDI01000014.1"/>
</dbReference>
<comment type="cofactor">
    <cofactor evidence="1">
        <name>pyridoxal 5'-phosphate</name>
        <dbReference type="ChEBI" id="CHEBI:597326"/>
    </cofactor>
</comment>
<gene>
    <name evidence="4" type="ORF">SAMN02745728_02154</name>
</gene>
<dbReference type="Pfam" id="PF00155">
    <property type="entry name" value="Aminotran_1_2"/>
    <property type="match status" value="1"/>
</dbReference>
<feature type="domain" description="Aminotransferase class I/classII large" evidence="3">
    <location>
        <begin position="22"/>
        <end position="287"/>
    </location>
</feature>
<dbReference type="AlphaFoldDB" id="A0A1M7TKA5"/>
<evidence type="ECO:0000256" key="1">
    <source>
        <dbReference type="ARBA" id="ARBA00001933"/>
    </source>
</evidence>
<keyword evidence="5" id="KW-1185">Reference proteome</keyword>
<dbReference type="Gene3D" id="3.90.1150.10">
    <property type="entry name" value="Aspartate Aminotransferase, domain 1"/>
    <property type="match status" value="1"/>
</dbReference>
<dbReference type="Proteomes" id="UP000186469">
    <property type="component" value="Unassembled WGS sequence"/>
</dbReference>
<dbReference type="CDD" id="cd00609">
    <property type="entry name" value="AAT_like"/>
    <property type="match status" value="1"/>
</dbReference>
<dbReference type="GO" id="GO:0030170">
    <property type="term" value="F:pyridoxal phosphate binding"/>
    <property type="evidence" value="ECO:0007669"/>
    <property type="project" value="InterPro"/>
</dbReference>
<dbReference type="EMBL" id="FRDI01000014">
    <property type="protein sequence ID" value="SHN71161.1"/>
    <property type="molecule type" value="Genomic_DNA"/>
</dbReference>
<evidence type="ECO:0000259" key="3">
    <source>
        <dbReference type="Pfam" id="PF00155"/>
    </source>
</evidence>
<evidence type="ECO:0000313" key="5">
    <source>
        <dbReference type="Proteomes" id="UP000186469"/>
    </source>
</evidence>
<reference evidence="4 5" key="1">
    <citation type="submission" date="2016-12" db="EMBL/GenBank/DDBJ databases">
        <authorList>
            <person name="Song W.-J."/>
            <person name="Kurnit D.M."/>
        </authorList>
    </citation>
    <scope>NUCLEOTIDE SEQUENCE [LARGE SCALE GENOMIC DNA]</scope>
    <source>
        <strain evidence="4 5">DSM 11393</strain>
    </source>
</reference>
<dbReference type="InterPro" id="IPR015422">
    <property type="entry name" value="PyrdxlP-dep_Trfase_small"/>
</dbReference>
<sequence length="373" mass="42223">MNKVVLPLHGGEALSLVAKRGFSLNELLDFSSNTFFSVRDLTQTLASKTEVELGHYPDPENFFLSSALAYYESVAFENILATNGSSELIHLIFLALKPKKVLLIGPVFSEYPRACEIFGVDFEVYTPPEEQAFDFLADDLKHIKERSFDLMIFCSPNNPAGATYLTVSELIEQANAKYVLWDASYKDFLYGESSFELYSKIIQDSVLNKKLLCLCSLTKFFACPGIRLGYLIAHSELVGRLRKVQNFWAIGSHAATIGQVLIENVALYRSYLDELKILKKKFHKTLLETEAFDNLLSGPSFITAKLKSRKSFSINTGSYSFFVKEKFLEKGIILRCCDNILGMPPGYLRMQVRDEQSIQRLKQAFLDYLSDIC</sequence>